<dbReference type="Pfam" id="PF24883">
    <property type="entry name" value="NPHP3_N"/>
    <property type="match status" value="2"/>
</dbReference>
<gene>
    <name evidence="4" type="ORF">CkaCkLH20_04305</name>
</gene>
<reference evidence="4" key="2">
    <citation type="submission" date="2020-11" db="EMBL/GenBank/DDBJ databases">
        <title>Whole genome sequencing of Colletotrichum sp.</title>
        <authorList>
            <person name="Li H."/>
        </authorList>
    </citation>
    <scope>NUCLEOTIDE SEQUENCE</scope>
    <source>
        <strain evidence="4">CkLH20</strain>
    </source>
</reference>
<evidence type="ECO:0000256" key="1">
    <source>
        <dbReference type="ARBA" id="ARBA00022737"/>
    </source>
</evidence>
<accession>A0A9P6LN80</accession>
<keyword evidence="5" id="KW-1185">Reference proteome</keyword>
<reference evidence="4" key="1">
    <citation type="submission" date="2020-03" db="EMBL/GenBank/DDBJ databases">
        <authorList>
            <person name="He L."/>
        </authorList>
    </citation>
    <scope>NUCLEOTIDE SEQUENCE</scope>
    <source>
        <strain evidence="4">CkLH20</strain>
    </source>
</reference>
<feature type="domain" description="Nephrocystin 3-like N-terminal" evidence="3">
    <location>
        <begin position="584"/>
        <end position="682"/>
    </location>
</feature>
<comment type="caution">
    <text evidence="4">The sequence shown here is derived from an EMBL/GenBank/DDBJ whole genome shotgun (WGS) entry which is preliminary data.</text>
</comment>
<dbReference type="Gene3D" id="3.40.50.1580">
    <property type="entry name" value="Nucleoside phosphorylase domain"/>
    <property type="match status" value="1"/>
</dbReference>
<dbReference type="OrthoDB" id="1577640at2759"/>
<dbReference type="InterPro" id="IPR056884">
    <property type="entry name" value="NPHP3-like_N"/>
</dbReference>
<dbReference type="EMBL" id="JAATWM020000011">
    <property type="protein sequence ID" value="KAF9878267.1"/>
    <property type="molecule type" value="Genomic_DNA"/>
</dbReference>
<dbReference type="PANTHER" id="PTHR46082:SF11">
    <property type="entry name" value="AAA+ ATPASE DOMAIN-CONTAINING PROTEIN-RELATED"/>
    <property type="match status" value="1"/>
</dbReference>
<proteinExistence type="predicted"/>
<name>A0A9P6LN80_9PEZI</name>
<organism evidence="4 5">
    <name type="scientific">Colletotrichum karsti</name>
    <dbReference type="NCBI Taxonomy" id="1095194"/>
    <lineage>
        <taxon>Eukaryota</taxon>
        <taxon>Fungi</taxon>
        <taxon>Dikarya</taxon>
        <taxon>Ascomycota</taxon>
        <taxon>Pezizomycotina</taxon>
        <taxon>Sordariomycetes</taxon>
        <taxon>Hypocreomycetidae</taxon>
        <taxon>Glomerellales</taxon>
        <taxon>Glomerellaceae</taxon>
        <taxon>Colletotrichum</taxon>
        <taxon>Colletotrichum boninense species complex</taxon>
    </lineage>
</organism>
<dbReference type="RefSeq" id="XP_038747728.1">
    <property type="nucleotide sequence ID" value="XM_038887024.1"/>
</dbReference>
<dbReference type="PANTHER" id="PTHR46082">
    <property type="entry name" value="ATP/GTP-BINDING PROTEIN-RELATED"/>
    <property type="match status" value="1"/>
</dbReference>
<protein>
    <submittedName>
        <fullName evidence="4">Pfs domain-containing protein</fullName>
    </submittedName>
</protein>
<dbReference type="Pfam" id="PF01048">
    <property type="entry name" value="PNP_UDP_1"/>
    <property type="match status" value="1"/>
</dbReference>
<dbReference type="AlphaFoldDB" id="A0A9P6LN80"/>
<dbReference type="InterPro" id="IPR053137">
    <property type="entry name" value="NLR-like"/>
</dbReference>
<dbReference type="InterPro" id="IPR035994">
    <property type="entry name" value="Nucleoside_phosphorylase_sf"/>
</dbReference>
<dbReference type="Proteomes" id="UP000781932">
    <property type="component" value="Unassembled WGS sequence"/>
</dbReference>
<dbReference type="GO" id="GO:0009116">
    <property type="term" value="P:nucleoside metabolic process"/>
    <property type="evidence" value="ECO:0007669"/>
    <property type="project" value="InterPro"/>
</dbReference>
<dbReference type="SUPFAM" id="SSF52540">
    <property type="entry name" value="P-loop containing nucleoside triphosphate hydrolases"/>
    <property type="match status" value="1"/>
</dbReference>
<sequence>MSDPSKYSIGWICAISTEYVAARAFLDATHDPPECVAPNDGNEYTLGQIGKHNVVVAVLPDAEYGLSTASAVAKGMLCSFPNIRAGLMVGIAGGAPILSLGRDIRLGDIVVSSPCDGHGGVFQYDFGKLVQTVDGQTFQPTRFLNQPPDVLRAAVTGLKVEIEEQGHTIDQEIEAVFAKKPRLRSKYSRPPPEADKLYLSHVVSDSSKPEPGPEMLVHRPRRTEEKDNPAIFYGLIASANQLIKDATQRDKLAKSNQVLCFEMEAAGLMNHFPCLVIRGICDYSDSHKNKQWQGYAAMAAAAYGRAIIRRIQRNRLELEKKLTSVLSNDVENVRQDVSQVKVMIDYGNLDKLSVAEEAEYNSSHNQHEPKCHPKTRIDLLEEIQVWAEDENDHRIYWLSGSAGTGKSTISRTIAQRFYNEKLLAATFFFKRGIAACNTASMLFSTIARQLARHRPALQSFLIDAIKETDNIASKGIEDQYRKLIFNPMENAFINIYEKVFEQVYRKVYKTTFKQVYLDLIKTSKSSDHSIDVEKYADREIVNDLQYILKPAIEEALRLAHGTKVAETQINVDAMNTDVEYSYEQKFGGLLRGEALAMSRRLASIAAGEDEASQRMAKKAARAKAYEKAFEASQEEVKLQTSFLVLDALDECSSAEDIAAFVPLLSELSKSRVFSIKVFLTSRPEHAVRCPFTPITGLYEKVLHKVMPEIVSRDIRIFLRDELAAMKDKWNARKRNNKRQQLQLGWPGESRLEILVEQASGIFIFAATICRFLDDPFQNPEDQLSLVIDATKAGGINHRLSPTYLPVLWQLKINRTKQETDFMLNMFRRIVGTVILIEQPLPVDSISGLLGIDVTQVERILDPLISLIDIPEDRNAPVKPFHLSFRDFLLSPEAGNFQILYQQTHQQIALSCMDLLTNTRRHQLHYNMCNLDFASPSTVDSDSVSRYLQPHVQYACLYWVYHLSEGGMRIQTGDEAYKLLRTHLLHWLEVLSILGPVENAISMLNRLIGLVDVSPPSPRFCRLTLLSRSC</sequence>
<evidence type="ECO:0000259" key="2">
    <source>
        <dbReference type="Pfam" id="PF01048"/>
    </source>
</evidence>
<evidence type="ECO:0000313" key="4">
    <source>
        <dbReference type="EMBL" id="KAF9878267.1"/>
    </source>
</evidence>
<evidence type="ECO:0000313" key="5">
    <source>
        <dbReference type="Proteomes" id="UP000781932"/>
    </source>
</evidence>
<dbReference type="GO" id="GO:0003824">
    <property type="term" value="F:catalytic activity"/>
    <property type="evidence" value="ECO:0007669"/>
    <property type="project" value="InterPro"/>
</dbReference>
<feature type="domain" description="Nucleoside phosphorylase" evidence="2">
    <location>
        <begin position="9"/>
        <end position="293"/>
    </location>
</feature>
<dbReference type="GeneID" id="62160098"/>
<dbReference type="Gene3D" id="3.40.50.300">
    <property type="entry name" value="P-loop containing nucleotide triphosphate hydrolases"/>
    <property type="match status" value="1"/>
</dbReference>
<dbReference type="InterPro" id="IPR000845">
    <property type="entry name" value="Nucleoside_phosphorylase_d"/>
</dbReference>
<dbReference type="InterPro" id="IPR027417">
    <property type="entry name" value="P-loop_NTPase"/>
</dbReference>
<keyword evidence="1" id="KW-0677">Repeat</keyword>
<evidence type="ECO:0000259" key="3">
    <source>
        <dbReference type="Pfam" id="PF24883"/>
    </source>
</evidence>
<feature type="domain" description="Nephrocystin 3-like N-terminal" evidence="3">
    <location>
        <begin position="381"/>
        <end position="485"/>
    </location>
</feature>
<dbReference type="SUPFAM" id="SSF53167">
    <property type="entry name" value="Purine and uridine phosphorylases"/>
    <property type="match status" value="1"/>
</dbReference>